<comment type="caution">
    <text evidence="1">The sequence shown here is derived from an EMBL/GenBank/DDBJ whole genome shotgun (WGS) entry which is preliminary data.</text>
</comment>
<accession>A0A0W0U2X7</accession>
<dbReference type="EMBL" id="LNYC01000020">
    <property type="protein sequence ID" value="KTD02370.1"/>
    <property type="molecule type" value="Genomic_DNA"/>
</dbReference>
<reference evidence="1 2" key="1">
    <citation type="submission" date="2015-11" db="EMBL/GenBank/DDBJ databases">
        <title>Genomic analysis of 38 Legionella species identifies large and diverse effector repertoires.</title>
        <authorList>
            <person name="Burstein D."/>
            <person name="Amaro F."/>
            <person name="Zusman T."/>
            <person name="Lifshitz Z."/>
            <person name="Cohen O."/>
            <person name="Gilbert J.A."/>
            <person name="Pupko T."/>
            <person name="Shuman H.A."/>
            <person name="Segal G."/>
        </authorList>
    </citation>
    <scope>NUCLEOTIDE SEQUENCE [LARGE SCALE GENOMIC DNA]</scope>
    <source>
        <strain evidence="1 2">ATCC 49504</strain>
    </source>
</reference>
<dbReference type="STRING" id="45065.Lgee_0699"/>
<name>A0A0W0U2X7_9GAMM</name>
<evidence type="ECO:0000313" key="1">
    <source>
        <dbReference type="EMBL" id="KTD02370.1"/>
    </source>
</evidence>
<dbReference type="InterPro" id="IPR025586">
    <property type="entry name" value="PcfJ"/>
</dbReference>
<keyword evidence="2" id="KW-1185">Reference proteome</keyword>
<dbReference type="Pfam" id="PF14284">
    <property type="entry name" value="PcfJ"/>
    <property type="match status" value="1"/>
</dbReference>
<sequence length="569" mass="64766">MARAYHADNLQVAPRPSRLVQKSKGIVSLQVRSVPDAGRSPEWSTLLAVDVGNDTIASVEEEEQAPLMLAWLRSPDRVIPLEQLYAVESRIWKRFLAHLGEPLLAEMLGLEKHRHLWQGYAFARSAHSLEIAERRARMLSEHHFLLPLALTPFKDFQQFPLYIFNRELEDKAALYESIRMDAYQGKFVPEKMRELHPVFTREFLKKIAHCTSLLEVDRLAWMLNNHADMPGAPHGAAKRLAAATNRMPSSRLTPADFGCMTELSHHLSVMNHVHAAGGFLFNGKTDWTQNRVKLHGFFTASRRDAVFHISDYVNALYNDLIYREIQREFPEAHPEDSANHIYNFPELFHALLADNQCILQMQRLQERWHQNFALLEVRKPLAMDECWEPLIADCQINGITVNVLTSSLALREHGEEMEHCVGGFNRFCLANSCNILRLMDANGTQTTASLAYSRKHPVLVHQHFGARNSPPPLKHARALEELVECINHKKIPLNQARRDALPVFAPRVAYPWALDDDAAQEAVFAAWKGLKLLPSVLDAPNHGAMLARSGIMERLHAFVSHEPRVSIRD</sequence>
<dbReference type="AlphaFoldDB" id="A0A0W0U2X7"/>
<dbReference type="Proteomes" id="UP000054785">
    <property type="component" value="Unassembled WGS sequence"/>
</dbReference>
<dbReference type="PATRIC" id="fig|45065.4.peg.743"/>
<proteinExistence type="predicted"/>
<organism evidence="1 2">
    <name type="scientific">Legionella geestiana</name>
    <dbReference type="NCBI Taxonomy" id="45065"/>
    <lineage>
        <taxon>Bacteria</taxon>
        <taxon>Pseudomonadati</taxon>
        <taxon>Pseudomonadota</taxon>
        <taxon>Gammaproteobacteria</taxon>
        <taxon>Legionellales</taxon>
        <taxon>Legionellaceae</taxon>
        <taxon>Legionella</taxon>
    </lineage>
</organism>
<evidence type="ECO:0000313" key="2">
    <source>
        <dbReference type="Proteomes" id="UP000054785"/>
    </source>
</evidence>
<gene>
    <name evidence="1" type="ORF">Lgee_0699</name>
</gene>
<protein>
    <submittedName>
        <fullName evidence="1">Uncharacterized protein</fullName>
    </submittedName>
</protein>